<comment type="caution">
    <text evidence="2">The sequence shown here is derived from an EMBL/GenBank/DDBJ whole genome shotgun (WGS) entry which is preliminary data.</text>
</comment>
<dbReference type="AlphaFoldDB" id="A0A7V8VER0"/>
<keyword evidence="3" id="KW-1185">Reference proteome</keyword>
<dbReference type="InterPro" id="IPR036291">
    <property type="entry name" value="NAD(P)-bd_dom_sf"/>
</dbReference>
<dbReference type="SUPFAM" id="SSF51735">
    <property type="entry name" value="NAD(P)-binding Rossmann-fold domains"/>
    <property type="match status" value="1"/>
</dbReference>
<protein>
    <submittedName>
        <fullName evidence="2">Gfo/Idh/MocA family oxidoreductase</fullName>
    </submittedName>
</protein>
<organism evidence="2 3">
    <name type="scientific">Thermogemmata fonticola</name>
    <dbReference type="NCBI Taxonomy" id="2755323"/>
    <lineage>
        <taxon>Bacteria</taxon>
        <taxon>Pseudomonadati</taxon>
        <taxon>Planctomycetota</taxon>
        <taxon>Planctomycetia</taxon>
        <taxon>Gemmatales</taxon>
        <taxon>Gemmataceae</taxon>
        <taxon>Thermogemmata</taxon>
    </lineage>
</organism>
<evidence type="ECO:0000259" key="1">
    <source>
        <dbReference type="Pfam" id="PF01408"/>
    </source>
</evidence>
<feature type="domain" description="Gfo/Idh/MocA-like oxidoreductase N-terminal" evidence="1">
    <location>
        <begin position="10"/>
        <end position="131"/>
    </location>
</feature>
<evidence type="ECO:0000313" key="2">
    <source>
        <dbReference type="EMBL" id="MBA2226678.1"/>
    </source>
</evidence>
<reference evidence="2 3" key="1">
    <citation type="submission" date="2020-07" db="EMBL/GenBank/DDBJ databases">
        <title>Thermogemmata thermophila gen. nov., sp. nov., a novel moderate thermophilic planctomycete from a Kamchatka hot spring.</title>
        <authorList>
            <person name="Elcheninov A.G."/>
            <person name="Podosokorskaya O.A."/>
            <person name="Kovaleva O.L."/>
            <person name="Novikov A."/>
            <person name="Bonch-Osmolovskaya E.A."/>
            <person name="Toshchakov S.V."/>
            <person name="Kublanov I.V."/>
        </authorList>
    </citation>
    <scope>NUCLEOTIDE SEQUENCE [LARGE SCALE GENOMIC DNA]</scope>
    <source>
        <strain evidence="2 3">2918</strain>
    </source>
</reference>
<dbReference type="InterPro" id="IPR051450">
    <property type="entry name" value="Gfo/Idh/MocA_Oxidoreductases"/>
</dbReference>
<dbReference type="RefSeq" id="WP_194538123.1">
    <property type="nucleotide sequence ID" value="NZ_JACEFB010000007.1"/>
</dbReference>
<dbReference type="PANTHER" id="PTHR43377:SF1">
    <property type="entry name" value="BILIVERDIN REDUCTASE A"/>
    <property type="match status" value="1"/>
</dbReference>
<dbReference type="Pfam" id="PF01408">
    <property type="entry name" value="GFO_IDH_MocA"/>
    <property type="match status" value="1"/>
</dbReference>
<gene>
    <name evidence="2" type="ORF">H0921_10950</name>
</gene>
<evidence type="ECO:0000313" key="3">
    <source>
        <dbReference type="Proteomes" id="UP000542342"/>
    </source>
</evidence>
<dbReference type="InterPro" id="IPR000683">
    <property type="entry name" value="Gfo/Idh/MocA-like_OxRdtase_N"/>
</dbReference>
<sequence length="484" mass="54291">MPDHTQSLLIAGVGPHARHFYLPAIATLGSRYGVRLAAAIELEAGRAAAASALSASGLNAEILTVQRFEAEMPEETRQALDAVANRLRPRALIIATDPLCHRPYVLWALQRGMDVLLDKPITTRRNAVSDVNAARDIERDFEEISAAWHTARRQRPIVVSVCAHRRYHPGFEEAIRIVQEVCQQTGCPVTNIYAYHADGQWRLPEEIRTQDHHSYHSGHGKASHSGHHFFDCVYRYYHAGTASGKSADSMTVYASFVQPRGLLRQLTRQDYKRLFGPDYANACPYSDAELDKLFQDFGEVDVNAVITFSKEGVAIGQASLSLLHNSFSRRGWLHPAADLYKGNGRVKHEHHRIHIGPFLTIAIHSYQAKSDHSFSDESDLQLGGNNHFEIHIFRNTRMIGGKEVEVIHLDHLAGFDRSRLYIEQVKEGVVGEFFRYIAGQLPEADLRSPLTDHAIPVRMISAVYESHVKAQQGDNPVIVKPLKR</sequence>
<dbReference type="Proteomes" id="UP000542342">
    <property type="component" value="Unassembled WGS sequence"/>
</dbReference>
<dbReference type="GO" id="GO:0000166">
    <property type="term" value="F:nucleotide binding"/>
    <property type="evidence" value="ECO:0007669"/>
    <property type="project" value="InterPro"/>
</dbReference>
<accession>A0A7V8VER0</accession>
<proteinExistence type="predicted"/>
<dbReference type="PANTHER" id="PTHR43377">
    <property type="entry name" value="BILIVERDIN REDUCTASE A"/>
    <property type="match status" value="1"/>
</dbReference>
<dbReference type="Gene3D" id="3.40.50.720">
    <property type="entry name" value="NAD(P)-binding Rossmann-like Domain"/>
    <property type="match status" value="1"/>
</dbReference>
<dbReference type="EMBL" id="JACEFB010000007">
    <property type="protein sequence ID" value="MBA2226678.1"/>
    <property type="molecule type" value="Genomic_DNA"/>
</dbReference>
<name>A0A7V8VER0_9BACT</name>